<dbReference type="PROSITE" id="PS50850">
    <property type="entry name" value="MFS"/>
    <property type="match status" value="1"/>
</dbReference>
<feature type="transmembrane region" description="Helical" evidence="6">
    <location>
        <begin position="77"/>
        <end position="96"/>
    </location>
</feature>
<protein>
    <submittedName>
        <fullName evidence="8">MFS transporter</fullName>
    </submittedName>
</protein>
<feature type="transmembrane region" description="Helical" evidence="6">
    <location>
        <begin position="144"/>
        <end position="165"/>
    </location>
</feature>
<dbReference type="SUPFAM" id="SSF103473">
    <property type="entry name" value="MFS general substrate transporter"/>
    <property type="match status" value="1"/>
</dbReference>
<dbReference type="CDD" id="cd06173">
    <property type="entry name" value="MFS_MefA_like"/>
    <property type="match status" value="1"/>
</dbReference>
<feature type="transmembrane region" description="Helical" evidence="6">
    <location>
        <begin position="377"/>
        <end position="396"/>
    </location>
</feature>
<dbReference type="EMBL" id="BAAAQK010000001">
    <property type="protein sequence ID" value="GAA1829420.1"/>
    <property type="molecule type" value="Genomic_DNA"/>
</dbReference>
<evidence type="ECO:0000256" key="1">
    <source>
        <dbReference type="ARBA" id="ARBA00004651"/>
    </source>
</evidence>
<evidence type="ECO:0000256" key="2">
    <source>
        <dbReference type="ARBA" id="ARBA00022475"/>
    </source>
</evidence>
<keyword evidence="2" id="KW-1003">Cell membrane</keyword>
<dbReference type="Gene3D" id="1.20.1250.20">
    <property type="entry name" value="MFS general substrate transporter like domains"/>
    <property type="match status" value="1"/>
</dbReference>
<dbReference type="PANTHER" id="PTHR23513:SF6">
    <property type="entry name" value="MAJOR FACILITATOR SUPERFAMILY ASSOCIATED DOMAIN-CONTAINING PROTEIN"/>
    <property type="match status" value="1"/>
</dbReference>
<accession>A0ABN2MJE3</accession>
<dbReference type="InterPro" id="IPR011701">
    <property type="entry name" value="MFS"/>
</dbReference>
<sequence length="402" mass="40633">MSSRELLAGSPSFRLWVASDVVRTIGFAVSTVVLPILVFERTGSPVQTGLLAALRVVPYLAVGLLAGAIADRVDRKRLLIATTVVEGLAMATIPIVDAVTPVPLAQVYAVTLVGSVAFVFADAAAFGALPTIVGPERLATANGVLLAAVSAAMIAGPALGSALVATVGAAPAVWVDVAGFALGAALLAGMRGEFREPLTSTSLRAHAAAGLRFVVSDRTLCVLLVAGFAQSLAIGAVAGQLVVYAVDGLGIPEIDARVGWLFSAGAVGTLLAGLVFGRMFARDRVRFLTPAALVGAAGALAVLADTGGLWAAAAGYLVFGLATQVAINTGITYRQLVSPAELRSSVNVIGRMVAWGGNPFGAMVAGFVAAASGVRTAFWAGVVVLALTAVVAAVLLPRRSVR</sequence>
<organism evidence="8 9">
    <name type="scientific">Pseudonocardia ailaonensis</name>
    <dbReference type="NCBI Taxonomy" id="367279"/>
    <lineage>
        <taxon>Bacteria</taxon>
        <taxon>Bacillati</taxon>
        <taxon>Actinomycetota</taxon>
        <taxon>Actinomycetes</taxon>
        <taxon>Pseudonocardiales</taxon>
        <taxon>Pseudonocardiaceae</taxon>
        <taxon>Pseudonocardia</taxon>
    </lineage>
</organism>
<feature type="domain" description="Major facilitator superfamily (MFS) profile" evidence="7">
    <location>
        <begin position="219"/>
        <end position="402"/>
    </location>
</feature>
<dbReference type="InterPro" id="IPR036259">
    <property type="entry name" value="MFS_trans_sf"/>
</dbReference>
<dbReference type="Proteomes" id="UP001500449">
    <property type="component" value="Unassembled WGS sequence"/>
</dbReference>
<keyword evidence="3 6" id="KW-0812">Transmembrane</keyword>
<gene>
    <name evidence="8" type="ORF">GCM10009836_04110</name>
</gene>
<reference evidence="8 9" key="1">
    <citation type="journal article" date="2019" name="Int. J. Syst. Evol. Microbiol.">
        <title>The Global Catalogue of Microorganisms (GCM) 10K type strain sequencing project: providing services to taxonomists for standard genome sequencing and annotation.</title>
        <authorList>
            <consortium name="The Broad Institute Genomics Platform"/>
            <consortium name="The Broad Institute Genome Sequencing Center for Infectious Disease"/>
            <person name="Wu L."/>
            <person name="Ma J."/>
        </authorList>
    </citation>
    <scope>NUCLEOTIDE SEQUENCE [LARGE SCALE GENOMIC DNA]</scope>
    <source>
        <strain evidence="8 9">JCM 16009</strain>
    </source>
</reference>
<feature type="transmembrane region" description="Helical" evidence="6">
    <location>
        <begin position="220"/>
        <end position="246"/>
    </location>
</feature>
<proteinExistence type="predicted"/>
<feature type="transmembrane region" description="Helical" evidence="6">
    <location>
        <begin position="352"/>
        <end position="371"/>
    </location>
</feature>
<feature type="transmembrane region" description="Helical" evidence="6">
    <location>
        <begin position="287"/>
        <end position="304"/>
    </location>
</feature>
<feature type="transmembrane region" description="Helical" evidence="6">
    <location>
        <begin position="258"/>
        <end position="280"/>
    </location>
</feature>
<evidence type="ECO:0000256" key="4">
    <source>
        <dbReference type="ARBA" id="ARBA00022989"/>
    </source>
</evidence>
<feature type="transmembrane region" description="Helical" evidence="6">
    <location>
        <begin position="171"/>
        <end position="190"/>
    </location>
</feature>
<evidence type="ECO:0000256" key="5">
    <source>
        <dbReference type="ARBA" id="ARBA00023136"/>
    </source>
</evidence>
<comment type="subcellular location">
    <subcellularLocation>
        <location evidence="1">Cell membrane</location>
        <topology evidence="1">Multi-pass membrane protein</topology>
    </subcellularLocation>
</comment>
<dbReference type="InterPro" id="IPR020846">
    <property type="entry name" value="MFS_dom"/>
</dbReference>
<feature type="transmembrane region" description="Helical" evidence="6">
    <location>
        <begin position="50"/>
        <end position="70"/>
    </location>
</feature>
<evidence type="ECO:0000313" key="9">
    <source>
        <dbReference type="Proteomes" id="UP001500449"/>
    </source>
</evidence>
<evidence type="ECO:0000256" key="6">
    <source>
        <dbReference type="SAM" id="Phobius"/>
    </source>
</evidence>
<feature type="transmembrane region" description="Helical" evidence="6">
    <location>
        <begin position="310"/>
        <end position="331"/>
    </location>
</feature>
<evidence type="ECO:0000313" key="8">
    <source>
        <dbReference type="EMBL" id="GAA1829420.1"/>
    </source>
</evidence>
<name>A0ABN2MJE3_9PSEU</name>
<evidence type="ECO:0000256" key="3">
    <source>
        <dbReference type="ARBA" id="ARBA00022692"/>
    </source>
</evidence>
<keyword evidence="9" id="KW-1185">Reference proteome</keyword>
<keyword evidence="5 6" id="KW-0472">Membrane</keyword>
<comment type="caution">
    <text evidence="8">The sequence shown here is derived from an EMBL/GenBank/DDBJ whole genome shotgun (WGS) entry which is preliminary data.</text>
</comment>
<keyword evidence="4 6" id="KW-1133">Transmembrane helix</keyword>
<dbReference type="Pfam" id="PF07690">
    <property type="entry name" value="MFS_1"/>
    <property type="match status" value="2"/>
</dbReference>
<dbReference type="RefSeq" id="WP_344411768.1">
    <property type="nucleotide sequence ID" value="NZ_BAAAQK010000001.1"/>
</dbReference>
<dbReference type="PANTHER" id="PTHR23513">
    <property type="entry name" value="INTEGRAL MEMBRANE EFFLUX PROTEIN-RELATED"/>
    <property type="match status" value="1"/>
</dbReference>
<evidence type="ECO:0000259" key="7">
    <source>
        <dbReference type="PROSITE" id="PS50850"/>
    </source>
</evidence>
<feature type="transmembrane region" description="Helical" evidence="6">
    <location>
        <begin position="108"/>
        <end position="132"/>
    </location>
</feature>
<feature type="transmembrane region" description="Helical" evidence="6">
    <location>
        <begin position="21"/>
        <end position="38"/>
    </location>
</feature>